<proteinExistence type="predicted"/>
<dbReference type="Proteomes" id="UP000680348">
    <property type="component" value="Unassembled WGS sequence"/>
</dbReference>
<accession>A0A942I8T5</accession>
<evidence type="ECO:0000313" key="1">
    <source>
        <dbReference type="EMBL" id="MBS3649685.1"/>
    </source>
</evidence>
<comment type="caution">
    <text evidence="1">The sequence shown here is derived from an EMBL/GenBank/DDBJ whole genome shotgun (WGS) entry which is preliminary data.</text>
</comment>
<dbReference type="PANTHER" id="PTHR39327">
    <property type="match status" value="1"/>
</dbReference>
<keyword evidence="2" id="KW-1185">Reference proteome</keyword>
<dbReference type="EMBL" id="JAGWCR010000007">
    <property type="protein sequence ID" value="MBS3649685.1"/>
    <property type="molecule type" value="Genomic_DNA"/>
</dbReference>
<evidence type="ECO:0000313" key="2">
    <source>
        <dbReference type="Proteomes" id="UP000680348"/>
    </source>
</evidence>
<dbReference type="InterPro" id="IPR010319">
    <property type="entry name" value="Transglutaminase-like_Cys_pept"/>
</dbReference>
<protein>
    <submittedName>
        <fullName evidence="1">Transglutaminase-like cysteine peptidase</fullName>
    </submittedName>
</protein>
<organism evidence="1 2">
    <name type="scientific">Pseudaminobacter soli</name>
    <name type="common">ex Zhang et al. 2022</name>
    <dbReference type="NCBI Taxonomy" id="2831468"/>
    <lineage>
        <taxon>Bacteria</taxon>
        <taxon>Pseudomonadati</taxon>
        <taxon>Pseudomonadota</taxon>
        <taxon>Alphaproteobacteria</taxon>
        <taxon>Hyphomicrobiales</taxon>
        <taxon>Phyllobacteriaceae</taxon>
        <taxon>Pseudaminobacter</taxon>
    </lineage>
</organism>
<gene>
    <name evidence="1" type="ORF">KEU06_13815</name>
</gene>
<name>A0A942I8T5_9HYPH</name>
<dbReference type="RefSeq" id="WP_188255256.1">
    <property type="nucleotide sequence ID" value="NZ_JABVCF010000007.1"/>
</dbReference>
<dbReference type="PANTHER" id="PTHR39327:SF1">
    <property type="entry name" value="BLR5470 PROTEIN"/>
    <property type="match status" value="1"/>
</dbReference>
<sequence>MLQWRGKAARLPGIAVVAAVAAILSPLGFQTASAGVDGAMLTGGLTSQPIGHYDFCKTAPGECSIRLRDTGPEQMTGVLWNLIVSVNATVNEAIKPMNDQEIYGKEEVWAYPDNGVGDCEDYVLEKRRQLHQGGIAFSNLLVTVVRKPDGEGHAVLTVRTDKGDFVLDNLSDAVKDWTKTGYHFLKRQSSTHTGRWVSIREESPTMVGAVE</sequence>
<dbReference type="Gene3D" id="3.10.620.30">
    <property type="match status" value="1"/>
</dbReference>
<dbReference type="Pfam" id="PF06035">
    <property type="entry name" value="Peptidase_C93"/>
    <property type="match status" value="1"/>
</dbReference>
<dbReference type="AlphaFoldDB" id="A0A942I8T5"/>
<reference evidence="1" key="1">
    <citation type="submission" date="2021-04" db="EMBL/GenBank/DDBJ databases">
        <title>Pseudaminobacter soli sp. nov., isolated from paddy soil contaminated by heavy metals.</title>
        <authorList>
            <person name="Zhang K."/>
        </authorList>
    </citation>
    <scope>NUCLEOTIDE SEQUENCE</scope>
    <source>
        <strain evidence="1">19-2017</strain>
    </source>
</reference>